<gene>
    <name evidence="4" type="ordered locus">FRAAL3809</name>
</gene>
<organism evidence="4 5">
    <name type="scientific">Frankia alni (strain DSM 45986 / CECT 9034 / ACN14a)</name>
    <dbReference type="NCBI Taxonomy" id="326424"/>
    <lineage>
        <taxon>Bacteria</taxon>
        <taxon>Bacillati</taxon>
        <taxon>Actinomycetota</taxon>
        <taxon>Actinomycetes</taxon>
        <taxon>Frankiales</taxon>
        <taxon>Frankiaceae</taxon>
        <taxon>Frankia</taxon>
    </lineage>
</organism>
<dbReference type="Pfam" id="PF12849">
    <property type="entry name" value="PBP_like_2"/>
    <property type="match status" value="1"/>
</dbReference>
<dbReference type="AlphaFoldDB" id="Q0RJ61"/>
<feature type="domain" description="PBP" evidence="3">
    <location>
        <begin position="243"/>
        <end position="491"/>
    </location>
</feature>
<dbReference type="RefSeq" id="WP_011604946.1">
    <property type="nucleotide sequence ID" value="NC_008278.1"/>
</dbReference>
<evidence type="ECO:0000313" key="5">
    <source>
        <dbReference type="Proteomes" id="UP000000657"/>
    </source>
</evidence>
<dbReference type="KEGG" id="fal:FRAAL3809"/>
<dbReference type="eggNOG" id="COG0226">
    <property type="taxonomic scope" value="Bacteria"/>
</dbReference>
<keyword evidence="2" id="KW-1133">Transmembrane helix</keyword>
<proteinExistence type="predicted"/>
<dbReference type="Gene3D" id="3.40.190.10">
    <property type="entry name" value="Periplasmic binding protein-like II"/>
    <property type="match status" value="2"/>
</dbReference>
<dbReference type="InterPro" id="IPR024370">
    <property type="entry name" value="PBP_domain"/>
</dbReference>
<dbReference type="PANTHER" id="PTHR30570">
    <property type="entry name" value="PERIPLASMIC PHOSPHATE BINDING COMPONENT OF PHOSPHATE ABC TRANSPORTER"/>
    <property type="match status" value="1"/>
</dbReference>
<reference evidence="4 5" key="1">
    <citation type="journal article" date="2007" name="Genome Res.">
        <title>Genome characteristics of facultatively symbiotic Frankia sp. strains reflect host range and host plant biogeography.</title>
        <authorList>
            <person name="Normand P."/>
            <person name="Lapierre P."/>
            <person name="Tisa L.S."/>
            <person name="Gogarten J.P."/>
            <person name="Alloisio N."/>
            <person name="Bagnarol E."/>
            <person name="Bassi C.A."/>
            <person name="Berry A.M."/>
            <person name="Bickhart D.M."/>
            <person name="Choisne N."/>
            <person name="Couloux A."/>
            <person name="Cournoyer B."/>
            <person name="Cruveiller S."/>
            <person name="Daubin V."/>
            <person name="Demange N."/>
            <person name="Francino M.P."/>
            <person name="Goltsman E."/>
            <person name="Huang Y."/>
            <person name="Kopp O.R."/>
            <person name="Labarre L."/>
            <person name="Lapidus A."/>
            <person name="Lavire C."/>
            <person name="Marechal J."/>
            <person name="Martinez M."/>
            <person name="Mastronunzio J.E."/>
            <person name="Mullin B.C."/>
            <person name="Niemann J."/>
            <person name="Pujic P."/>
            <person name="Rawnsley T."/>
            <person name="Rouy Z."/>
            <person name="Schenowitz C."/>
            <person name="Sellstedt A."/>
            <person name="Tavares F."/>
            <person name="Tomkins J.P."/>
            <person name="Vallenet D."/>
            <person name="Valverde C."/>
            <person name="Wall L.G."/>
            <person name="Wang Y."/>
            <person name="Medigue C."/>
            <person name="Benson D.R."/>
        </authorList>
    </citation>
    <scope>NUCLEOTIDE SEQUENCE [LARGE SCALE GENOMIC DNA]</scope>
    <source>
        <strain evidence="5">DSM 45986 / CECT 9034 / ACN14a</strain>
    </source>
</reference>
<evidence type="ECO:0000256" key="1">
    <source>
        <dbReference type="ARBA" id="ARBA00022729"/>
    </source>
</evidence>
<dbReference type="STRING" id="326424.FRAAL3809"/>
<accession>Q0RJ61</accession>
<dbReference type="InterPro" id="IPR050811">
    <property type="entry name" value="Phosphate_ABC_transporter"/>
</dbReference>
<dbReference type="Proteomes" id="UP000000657">
    <property type="component" value="Chromosome"/>
</dbReference>
<protein>
    <submittedName>
        <fullName evidence="4">Phosphate binding ABC transporter</fullName>
    </submittedName>
</protein>
<feature type="transmembrane region" description="Helical" evidence="2">
    <location>
        <begin position="17"/>
        <end position="36"/>
    </location>
</feature>
<evidence type="ECO:0000313" key="4">
    <source>
        <dbReference type="EMBL" id="CAJ62452.1"/>
    </source>
</evidence>
<dbReference type="HOGENOM" id="CLU_031524_0_0_11"/>
<name>Q0RJ61_FRAAA</name>
<keyword evidence="2" id="KW-0812">Transmembrane</keyword>
<keyword evidence="1" id="KW-0732">Signal</keyword>
<evidence type="ECO:0000256" key="2">
    <source>
        <dbReference type="SAM" id="Phobius"/>
    </source>
</evidence>
<keyword evidence="2" id="KW-0472">Membrane</keyword>
<dbReference type="PANTHER" id="PTHR30570:SF1">
    <property type="entry name" value="PHOSPHATE-BINDING PROTEIN PSTS"/>
    <property type="match status" value="1"/>
</dbReference>
<dbReference type="SUPFAM" id="SSF53850">
    <property type="entry name" value="Periplasmic binding protein-like II"/>
    <property type="match status" value="1"/>
</dbReference>
<evidence type="ECO:0000259" key="3">
    <source>
        <dbReference type="Pfam" id="PF12849"/>
    </source>
</evidence>
<dbReference type="EMBL" id="CT573213">
    <property type="protein sequence ID" value="CAJ62452.1"/>
    <property type="molecule type" value="Genomic_DNA"/>
</dbReference>
<keyword evidence="5" id="KW-1185">Reference proteome</keyword>
<sequence>MHIGVNERVDWLSTENVVAVITALVGVVATFAGIWYERRVPRRKRIGYRVQMDMPIGSDNRHGPPRANIRLGLFNDLPDMSDATLVLLRIENDGAQSITDTDYTSHEPHGLTAVFTERTVRGVAVTEPGDEHLMDHFTPSNGMAHDGGRIYLPRVPLNRGQHYKLLVLLSGGGVGSEVAVIGGIRDGKVERNRSTTVDDKPPLFSRPSRWITSVLTVGVVALASIIVTGEDASPAPAPPPVGCATGRLDLNGSTAFAPVTQEVARMYQSDCPGSTITVTANGSEEGLRALVQAGAKAASGSPALITVSDGQSNLSTHLDKLAVGLTAFAVVVNNDVHVPGLTSEQVRSIYRGDVDSWRSVGQADIPLRIVSRSSDSGTREVFRQRVLGGAFPLSANSIDCKTPLNPQDTGKLRCELSRTDQVLDTVDDVPGAIGYSDLHTAQTHRNLHALTLDGLAPSVSGPYPFIGVEYAYTYGQPPPGSLAASFLNYLARGRGQDVMRAQGHPPCYSPEGFRECQKEES</sequence>